<protein>
    <submittedName>
        <fullName evidence="1">Uncharacterized protein</fullName>
    </submittedName>
</protein>
<dbReference type="AlphaFoldDB" id="A0A9P4UQI4"/>
<dbReference type="Proteomes" id="UP000799441">
    <property type="component" value="Unassembled WGS sequence"/>
</dbReference>
<comment type="caution">
    <text evidence="1">The sequence shown here is derived from an EMBL/GenBank/DDBJ whole genome shotgun (WGS) entry which is preliminary data.</text>
</comment>
<name>A0A9P4UQI4_9PEZI</name>
<evidence type="ECO:0000313" key="1">
    <source>
        <dbReference type="EMBL" id="KAF2721858.1"/>
    </source>
</evidence>
<gene>
    <name evidence="1" type="ORF">K431DRAFT_64883</name>
</gene>
<organism evidence="1 2">
    <name type="scientific">Polychaeton citri CBS 116435</name>
    <dbReference type="NCBI Taxonomy" id="1314669"/>
    <lineage>
        <taxon>Eukaryota</taxon>
        <taxon>Fungi</taxon>
        <taxon>Dikarya</taxon>
        <taxon>Ascomycota</taxon>
        <taxon>Pezizomycotina</taxon>
        <taxon>Dothideomycetes</taxon>
        <taxon>Dothideomycetidae</taxon>
        <taxon>Capnodiales</taxon>
        <taxon>Capnodiaceae</taxon>
        <taxon>Polychaeton</taxon>
    </lineage>
</organism>
<evidence type="ECO:0000313" key="2">
    <source>
        <dbReference type="Proteomes" id="UP000799441"/>
    </source>
</evidence>
<accession>A0A9P4UQI4</accession>
<proteinExistence type="predicted"/>
<reference evidence="1" key="1">
    <citation type="journal article" date="2020" name="Stud. Mycol.">
        <title>101 Dothideomycetes genomes: a test case for predicting lifestyles and emergence of pathogens.</title>
        <authorList>
            <person name="Haridas S."/>
            <person name="Albert R."/>
            <person name="Binder M."/>
            <person name="Bloem J."/>
            <person name="Labutti K."/>
            <person name="Salamov A."/>
            <person name="Andreopoulos B."/>
            <person name="Baker S."/>
            <person name="Barry K."/>
            <person name="Bills G."/>
            <person name="Bluhm B."/>
            <person name="Cannon C."/>
            <person name="Castanera R."/>
            <person name="Culley D."/>
            <person name="Daum C."/>
            <person name="Ezra D."/>
            <person name="Gonzalez J."/>
            <person name="Henrissat B."/>
            <person name="Kuo A."/>
            <person name="Liang C."/>
            <person name="Lipzen A."/>
            <person name="Lutzoni F."/>
            <person name="Magnuson J."/>
            <person name="Mondo S."/>
            <person name="Nolan M."/>
            <person name="Ohm R."/>
            <person name="Pangilinan J."/>
            <person name="Park H.-J."/>
            <person name="Ramirez L."/>
            <person name="Alfaro M."/>
            <person name="Sun H."/>
            <person name="Tritt A."/>
            <person name="Yoshinaga Y."/>
            <person name="Zwiers L.-H."/>
            <person name="Turgeon B."/>
            <person name="Goodwin S."/>
            <person name="Spatafora J."/>
            <person name="Crous P."/>
            <person name="Grigoriev I."/>
        </authorList>
    </citation>
    <scope>NUCLEOTIDE SEQUENCE</scope>
    <source>
        <strain evidence="1">CBS 116435</strain>
    </source>
</reference>
<dbReference type="EMBL" id="MU003787">
    <property type="protein sequence ID" value="KAF2721858.1"/>
    <property type="molecule type" value="Genomic_DNA"/>
</dbReference>
<keyword evidence="2" id="KW-1185">Reference proteome</keyword>
<sequence length="93" mass="10169">MAASAMTCAIGNCCCCCRAGSLRAGMQVPALPSNFSFRYTVLLSRSATVLLISSSWLCSAMCRSVRRIGTVLFRWSERSNHGHRRASRPIVVL</sequence>